<proteinExistence type="predicted"/>
<keyword evidence="4 6" id="KW-0472">Membrane</keyword>
<feature type="region of interest" description="Disordered" evidence="5">
    <location>
        <begin position="260"/>
        <end position="289"/>
    </location>
</feature>
<dbReference type="InterPro" id="IPR049453">
    <property type="entry name" value="Memb_transporter_dom"/>
</dbReference>
<feature type="transmembrane region" description="Helical" evidence="6">
    <location>
        <begin position="1190"/>
        <end position="1215"/>
    </location>
</feature>
<feature type="compositionally biased region" description="Polar residues" evidence="5">
    <location>
        <begin position="542"/>
        <end position="552"/>
    </location>
</feature>
<feature type="transmembrane region" description="Helical" evidence="6">
    <location>
        <begin position="107"/>
        <end position="125"/>
    </location>
</feature>
<feature type="transmembrane region" description="Helical" evidence="6">
    <location>
        <begin position="1161"/>
        <end position="1178"/>
    </location>
</feature>
<gene>
    <name evidence="8" type="ORF">WJX73_009473</name>
</gene>
<keyword evidence="9" id="KW-1185">Reference proteome</keyword>
<feature type="transmembrane region" description="Helical" evidence="6">
    <location>
        <begin position="1712"/>
        <end position="1730"/>
    </location>
</feature>
<evidence type="ECO:0000256" key="1">
    <source>
        <dbReference type="ARBA" id="ARBA00004141"/>
    </source>
</evidence>
<dbReference type="EMBL" id="JALJOQ010000031">
    <property type="protein sequence ID" value="KAK9807382.1"/>
    <property type="molecule type" value="Genomic_DNA"/>
</dbReference>
<dbReference type="InterPro" id="IPR052430">
    <property type="entry name" value="IVT-Associated"/>
</dbReference>
<feature type="region of interest" description="Disordered" evidence="5">
    <location>
        <begin position="1551"/>
        <end position="1581"/>
    </location>
</feature>
<keyword evidence="3 6" id="KW-1133">Transmembrane helix</keyword>
<feature type="transmembrane region" description="Helical" evidence="6">
    <location>
        <begin position="831"/>
        <end position="849"/>
    </location>
</feature>
<feature type="transmembrane region" description="Helical" evidence="6">
    <location>
        <begin position="1793"/>
        <end position="1811"/>
    </location>
</feature>
<feature type="transmembrane region" description="Helical" evidence="6">
    <location>
        <begin position="1085"/>
        <end position="1104"/>
    </location>
</feature>
<evidence type="ECO:0000256" key="5">
    <source>
        <dbReference type="SAM" id="MobiDB-lite"/>
    </source>
</evidence>
<feature type="transmembrane region" description="Helical" evidence="6">
    <location>
        <begin position="770"/>
        <end position="787"/>
    </location>
</feature>
<comment type="subcellular location">
    <subcellularLocation>
        <location evidence="1">Membrane</location>
        <topology evidence="1">Multi-pass membrane protein</topology>
    </subcellularLocation>
</comment>
<feature type="transmembrane region" description="Helical" evidence="6">
    <location>
        <begin position="132"/>
        <end position="150"/>
    </location>
</feature>
<name>A0AAW1PFN3_9CHLO</name>
<feature type="transmembrane region" description="Helical" evidence="6">
    <location>
        <begin position="1139"/>
        <end position="1156"/>
    </location>
</feature>
<dbReference type="GO" id="GO:0016020">
    <property type="term" value="C:membrane"/>
    <property type="evidence" value="ECO:0007669"/>
    <property type="project" value="UniProtKB-SubCell"/>
</dbReference>
<evidence type="ECO:0000259" key="7">
    <source>
        <dbReference type="Pfam" id="PF13515"/>
    </source>
</evidence>
<feature type="compositionally biased region" description="Basic and acidic residues" evidence="5">
    <location>
        <begin position="1572"/>
        <end position="1581"/>
    </location>
</feature>
<evidence type="ECO:0000256" key="3">
    <source>
        <dbReference type="ARBA" id="ARBA00022989"/>
    </source>
</evidence>
<feature type="domain" description="Integral membrane bound transporter" evidence="7">
    <location>
        <begin position="1760"/>
        <end position="1861"/>
    </location>
</feature>
<keyword evidence="2 6" id="KW-0812">Transmembrane</keyword>
<feature type="compositionally biased region" description="Basic and acidic residues" evidence="5">
    <location>
        <begin position="553"/>
        <end position="565"/>
    </location>
</feature>
<organism evidence="8 9">
    <name type="scientific">Symbiochloris irregularis</name>
    <dbReference type="NCBI Taxonomy" id="706552"/>
    <lineage>
        <taxon>Eukaryota</taxon>
        <taxon>Viridiplantae</taxon>
        <taxon>Chlorophyta</taxon>
        <taxon>core chlorophytes</taxon>
        <taxon>Trebouxiophyceae</taxon>
        <taxon>Trebouxiales</taxon>
        <taxon>Trebouxiaceae</taxon>
        <taxon>Symbiochloris</taxon>
    </lineage>
</organism>
<sequence>MNDARKAHALTCLCGLLWSPASRVALQVASAQLVICVLVFVDSIRAWSSGLTWLAAFNFASPVMVFTSDWHLGGQLQTAARANGSLLLGTVLGGLVCQFARLPGQAFTAYLCCFSAVAIAGTAVLRARMGIDGVVVSLALVVQLAVAQDLPPTEMWIVSVGILSFVNFAAMASCMLGAVLTLPSSSDKELSASIALLLQDLADQLGGFVATLMSSSDEAGASRQGSSLTRSDSAMHVPWMLPDKMLAALDDGVLPDLHPAAASLPPADPLHSPAEEALQSPVQPGVPSGLVLPETARAVRNGLWERTHPHRWLKRWSSKDTASGKTSQAASLLQGVVKVQAALEMAKSNVPAHGWSDHSQWATLTSALKLLSLRTAALECLLEGEFPLQSAQDLVKFMGRAEITGSFQTLYSYLSHSCAAMSIALRGGSLIAPEQEEAGAGAMEEELAGATQRAIMWYWGEWRSSAAQAGCLNPHQEVQTRALLCLTTLTNALLESLVKVQEALSDCQSLVGTGDAVQSAPLGVKRSSTRDGPHSSAVPDTVNGSSQAGTRQKQQEPDEQWPDHGLRKRAIPPSDEEASTSGRLSEEQQGLVQKDESVQRFQRPFRSWMERLAQQSAETHVTIKGQAARAHGVGRIIRGLLAQQRWAQPFIEGLLGVHVFKGIWSCISEVLKARTLSQWSCIVRSRTFAFGVKYWLMLSAAVVFVLAMRHAFPRVDASWHMLFILTTVAILPNEQVDLTWSKSIHRTTGTLFGSLFSYLVLLSPKTADDPYVLTALLCAWTFLCSLANFTRFRYGAFLALYTGSMLTLAQYNGDSAGFSYQYALARFTDVATASAFVVLVTSVAPWYLGDSALDLLGLQLQRRAETTEHILAVAQAVFGAQDILAGPEHLWTPRQLLIADVVPKLHHMMQALLGRLITLDAALQHCPIVTGHFTDASFRHIAQPCHALESACMTALQELMQCVGDVLSARPRSLLPAMLRLQDSVHMLIELRVAFKLRYWDVRGRNHTVLGQTGHSAYTRERSLDDAVQWMGFVYTCTKVTDMKASSVFSQPAFRVASQVAIAQLVVCVLTFINSVRSFSRDLVWVAAFNFPAPALVFTSNWYMGGQLLTSAQVNGDLLLGTALGGVVCQLASLPGRAHTAYLCCFSVVAVAIAALSRARLAGNGMMLALGLVVQLAIAQDETTDSEMWIVSVCILSWVNLVAMAASMIGAIIALPASSSKELQSSITALLQDLSVHFEGFISTLVSGADLAESKHGSMPATLEEKADSLLQTQQDGVPMPQGEAYSSELLSAAASLPPADPIRCSAEASLHQPHTQGQPSGLVLPETACAVRDNLWKRTHPDRWLSRWNGSRPASPARPQSSDLHLRVSKVLMAMEMAKSNIPAHDRPTLSEWSHVIHTLKLLSLRAAALECLLEGEYPLQSLQDLASFMQHADVTASFQKVYAYLASSCAAMADAARHDRPVTSEQGQEESGAAAMEEELAGATHRAIVCYWRRVQSAKAPPHLSPHQEVQTRALLCLTTLTNALLESLAQVQEALSDCQSLARPLSTKSSAADSADADHLPSSSTGADKGQRQEDDQQKVCLRRRANSSSLPNGTEEEQQILVQHRGAGHVPREQRPVRSWMERLARDSGEARVTVTGTADYQPVRGMKRAVAGLRAQKSLVRPFVEGLLGVHHLRELYACLQEAAQLTSVSKWYHAVRSHKFIFGIKYWAMLSAAVVLVLAMTHNFPGLDLRWHLLFIITTTSLLPNERLVLCQVDVTWLRSIHRTSGTAIGCFFGYLTLFSPKTAGNPYVLTVLLCAWSFLCGLANFTPVRYGAFIACYTGSIVTLAQYNGESMGHTYQYALARFVDVAIASGFIMVLVFIGPWYLADTALDQLGSAAAQAGEAAERLYHQSYKNLQSRPQHSTGPDGLANGGAKALGNDLREQGDSQDKDGTAECAMALAEPIFAAGNILTGANKLWTPRILRIADFVPRLHHMMTALLGRLVTLEAALQHCPIVTGHFTDASFRHIAQPCHPQDSAAAAALRQLLQNLGAVLSASPRALLPAMLKLQDSVHVLIEARVAFKLRYWEVRGWDHAAVSKDGDSPYLRERSLDDGVQLLGFIYCTTKGKAAH</sequence>
<dbReference type="PANTHER" id="PTHR47804">
    <property type="entry name" value="60S RIBOSOMAL PROTEIN L19"/>
    <property type="match status" value="1"/>
</dbReference>
<reference evidence="8 9" key="1">
    <citation type="journal article" date="2024" name="Nat. Commun.">
        <title>Phylogenomics reveals the evolutionary origins of lichenization in chlorophyte algae.</title>
        <authorList>
            <person name="Puginier C."/>
            <person name="Libourel C."/>
            <person name="Otte J."/>
            <person name="Skaloud P."/>
            <person name="Haon M."/>
            <person name="Grisel S."/>
            <person name="Petersen M."/>
            <person name="Berrin J.G."/>
            <person name="Delaux P.M."/>
            <person name="Dal Grande F."/>
            <person name="Keller J."/>
        </authorList>
    </citation>
    <scope>NUCLEOTIDE SEQUENCE [LARGE SCALE GENOMIC DNA]</scope>
    <source>
        <strain evidence="8 9">SAG 2036</strain>
    </source>
</reference>
<feature type="transmembrane region" description="Helical" evidence="6">
    <location>
        <begin position="1846"/>
        <end position="1871"/>
    </location>
</feature>
<feature type="domain" description="Integral membrane bound transporter" evidence="7">
    <location>
        <begin position="702"/>
        <end position="840"/>
    </location>
</feature>
<evidence type="ECO:0000256" key="6">
    <source>
        <dbReference type="SAM" id="Phobius"/>
    </source>
</evidence>
<feature type="transmembrane region" description="Helical" evidence="6">
    <location>
        <begin position="156"/>
        <end position="182"/>
    </location>
</feature>
<feature type="compositionally biased region" description="Low complexity" evidence="5">
    <location>
        <begin position="1551"/>
        <end position="1567"/>
    </location>
</feature>
<dbReference type="Pfam" id="PF13515">
    <property type="entry name" value="FUSC_2"/>
    <property type="match status" value="2"/>
</dbReference>
<feature type="region of interest" description="Disordered" evidence="5">
    <location>
        <begin position="1901"/>
        <end position="1935"/>
    </location>
</feature>
<evidence type="ECO:0000313" key="8">
    <source>
        <dbReference type="EMBL" id="KAK9807382.1"/>
    </source>
</evidence>
<accession>A0AAW1PFN3</accession>
<feature type="compositionally biased region" description="Polar residues" evidence="5">
    <location>
        <begin position="579"/>
        <end position="591"/>
    </location>
</feature>
<evidence type="ECO:0000256" key="4">
    <source>
        <dbReference type="ARBA" id="ARBA00023136"/>
    </source>
</evidence>
<feature type="compositionally biased region" description="Low complexity" evidence="5">
    <location>
        <begin position="260"/>
        <end position="272"/>
    </location>
</feature>
<feature type="compositionally biased region" description="Low complexity" evidence="5">
    <location>
        <begin position="1912"/>
        <end position="1924"/>
    </location>
</feature>
<evidence type="ECO:0000313" key="9">
    <source>
        <dbReference type="Proteomes" id="UP001465755"/>
    </source>
</evidence>
<feature type="compositionally biased region" description="Basic and acidic residues" evidence="5">
    <location>
        <begin position="1925"/>
        <end position="1935"/>
    </location>
</feature>
<dbReference type="PANTHER" id="PTHR47804:SF3">
    <property type="entry name" value="PROTEIN BRE4"/>
    <property type="match status" value="1"/>
</dbReference>
<comment type="caution">
    <text evidence="8">The sequence shown here is derived from an EMBL/GenBank/DDBJ whole genome shotgun (WGS) entry which is preliminary data.</text>
</comment>
<feature type="transmembrane region" description="Helical" evidence="6">
    <location>
        <begin position="84"/>
        <end position="101"/>
    </location>
</feature>
<evidence type="ECO:0000256" key="2">
    <source>
        <dbReference type="ARBA" id="ARBA00022692"/>
    </source>
</evidence>
<dbReference type="Proteomes" id="UP001465755">
    <property type="component" value="Unassembled WGS sequence"/>
</dbReference>
<feature type="transmembrane region" description="Helical" evidence="6">
    <location>
        <begin position="1053"/>
        <end position="1073"/>
    </location>
</feature>
<protein>
    <recommendedName>
        <fullName evidence="7">Integral membrane bound transporter domain-containing protein</fullName>
    </recommendedName>
</protein>
<feature type="region of interest" description="Disordered" evidence="5">
    <location>
        <begin position="521"/>
        <end position="596"/>
    </location>
</feature>
<feature type="transmembrane region" description="Helical" evidence="6">
    <location>
        <begin position="694"/>
        <end position="712"/>
    </location>
</feature>